<reference evidence="4" key="1">
    <citation type="submission" date="2012-12" db="EMBL/GenBank/DDBJ databases">
        <authorList>
            <person name="Hellsten U."/>
            <person name="Grimwood J."/>
            <person name="Chapman J.A."/>
            <person name="Shapiro H."/>
            <person name="Aerts A."/>
            <person name="Otillar R.P."/>
            <person name="Terry A.Y."/>
            <person name="Boore J.L."/>
            <person name="Simakov O."/>
            <person name="Marletaz F."/>
            <person name="Cho S.-J."/>
            <person name="Edsinger-Gonzales E."/>
            <person name="Havlak P."/>
            <person name="Kuo D.-H."/>
            <person name="Larsson T."/>
            <person name="Lv J."/>
            <person name="Arendt D."/>
            <person name="Savage R."/>
            <person name="Osoegawa K."/>
            <person name="de Jong P."/>
            <person name="Lindberg D.R."/>
            <person name="Seaver E.C."/>
            <person name="Weisblat D.A."/>
            <person name="Putnam N.H."/>
            <person name="Grigoriev I.V."/>
            <person name="Rokhsar D.S."/>
        </authorList>
    </citation>
    <scope>NUCLEOTIDE SEQUENCE</scope>
    <source>
        <strain evidence="4">I ESC-2004</strain>
    </source>
</reference>
<dbReference type="PANTHER" id="PTHR33638">
    <property type="entry name" value="SELENOPROTEIN H"/>
    <property type="match status" value="1"/>
</dbReference>
<dbReference type="GO" id="GO:0005794">
    <property type="term" value="C:Golgi apparatus"/>
    <property type="evidence" value="ECO:0007669"/>
    <property type="project" value="TreeGrafter"/>
</dbReference>
<dbReference type="EnsemblMetazoa" id="CapteT101059">
    <property type="protein sequence ID" value="CapteP101059"/>
    <property type="gene ID" value="CapteG101059"/>
</dbReference>
<dbReference type="PANTHER" id="PTHR33638:SF1">
    <property type="entry name" value="SELENOPROTEIN H"/>
    <property type="match status" value="1"/>
</dbReference>
<dbReference type="AlphaFoldDB" id="R7U563"/>
<gene>
    <name evidence="2" type="ORF">CAPTEDRAFT_101059</name>
</gene>
<protein>
    <recommendedName>
        <fullName evidence="5">Selenoprotein H</fullName>
    </recommendedName>
</protein>
<dbReference type="Proteomes" id="UP000014760">
    <property type="component" value="Unassembled WGS sequence"/>
</dbReference>
<dbReference type="SUPFAM" id="SSF52833">
    <property type="entry name" value="Thioredoxin-like"/>
    <property type="match status" value="1"/>
</dbReference>
<evidence type="ECO:0008006" key="5">
    <source>
        <dbReference type="Google" id="ProtNLM"/>
    </source>
</evidence>
<keyword evidence="4" id="KW-1185">Reference proteome</keyword>
<dbReference type="Pfam" id="PF10262">
    <property type="entry name" value="Rdx"/>
    <property type="match status" value="1"/>
</dbReference>
<evidence type="ECO:0000313" key="4">
    <source>
        <dbReference type="Proteomes" id="UP000014760"/>
    </source>
</evidence>
<feature type="non-terminal residue" evidence="2">
    <location>
        <position position="1"/>
    </location>
</feature>
<dbReference type="OMA" id="WHNAEEV"/>
<evidence type="ECO:0000256" key="1">
    <source>
        <dbReference type="ARBA" id="ARBA00023284"/>
    </source>
</evidence>
<accession>R7U563</accession>
<dbReference type="InterPro" id="IPR011893">
    <property type="entry name" value="Selenoprotein_Rdx-typ"/>
</dbReference>
<evidence type="ECO:0000313" key="3">
    <source>
        <dbReference type="EnsemblMetazoa" id="CapteP101059"/>
    </source>
</evidence>
<dbReference type="NCBIfam" id="TIGR02174">
    <property type="entry name" value="CXXU_selWTH"/>
    <property type="match status" value="1"/>
</dbReference>
<dbReference type="InterPro" id="IPR036249">
    <property type="entry name" value="Thioredoxin-like_sf"/>
</dbReference>
<dbReference type="Gene3D" id="3.40.30.10">
    <property type="entry name" value="Glutaredoxin"/>
    <property type="match status" value="1"/>
</dbReference>
<dbReference type="OrthoDB" id="1933874at2759"/>
<dbReference type="EMBL" id="AMQN01002024">
    <property type="status" value="NOT_ANNOTATED_CDS"/>
    <property type="molecule type" value="Genomic_DNA"/>
</dbReference>
<evidence type="ECO:0000313" key="2">
    <source>
        <dbReference type="EMBL" id="ELT98806.1"/>
    </source>
</evidence>
<dbReference type="EMBL" id="KB307554">
    <property type="protein sequence ID" value="ELT98806.1"/>
    <property type="molecule type" value="Genomic_DNA"/>
</dbReference>
<organism evidence="2">
    <name type="scientific">Capitella teleta</name>
    <name type="common">Polychaete worm</name>
    <dbReference type="NCBI Taxonomy" id="283909"/>
    <lineage>
        <taxon>Eukaryota</taxon>
        <taxon>Metazoa</taxon>
        <taxon>Spiralia</taxon>
        <taxon>Lophotrochozoa</taxon>
        <taxon>Annelida</taxon>
        <taxon>Polychaeta</taxon>
        <taxon>Sedentaria</taxon>
        <taxon>Scolecida</taxon>
        <taxon>Capitellidae</taxon>
        <taxon>Capitella</taxon>
    </lineage>
</organism>
<dbReference type="STRING" id="283909.R7U563"/>
<dbReference type="HOGENOM" id="CLU_2644313_0_0_1"/>
<dbReference type="InterPro" id="IPR052674">
    <property type="entry name" value="SelWTH-like"/>
</dbReference>
<proteinExistence type="predicted"/>
<sequence length="78" mass="8680">RVFGRNAAQLLAAIEEEFGDFISEINAEKPRRGSFEFTIVKKLDNSTCVWSGIKKGPPRKLKFPEASEVIEAIKAALD</sequence>
<keyword evidence="1" id="KW-0676">Redox-active center</keyword>
<name>R7U563_CAPTE</name>
<reference evidence="3" key="3">
    <citation type="submission" date="2015-06" db="UniProtKB">
        <authorList>
            <consortium name="EnsemblMetazoa"/>
        </authorList>
    </citation>
    <scope>IDENTIFICATION</scope>
</reference>
<reference evidence="2 4" key="2">
    <citation type="journal article" date="2013" name="Nature">
        <title>Insights into bilaterian evolution from three spiralian genomes.</title>
        <authorList>
            <person name="Simakov O."/>
            <person name="Marletaz F."/>
            <person name="Cho S.J."/>
            <person name="Edsinger-Gonzales E."/>
            <person name="Havlak P."/>
            <person name="Hellsten U."/>
            <person name="Kuo D.H."/>
            <person name="Larsson T."/>
            <person name="Lv J."/>
            <person name="Arendt D."/>
            <person name="Savage R."/>
            <person name="Osoegawa K."/>
            <person name="de Jong P."/>
            <person name="Grimwood J."/>
            <person name="Chapman J.A."/>
            <person name="Shapiro H."/>
            <person name="Aerts A."/>
            <person name="Otillar R.P."/>
            <person name="Terry A.Y."/>
            <person name="Boore J.L."/>
            <person name="Grigoriev I.V."/>
            <person name="Lindberg D.R."/>
            <person name="Seaver E.C."/>
            <person name="Weisblat D.A."/>
            <person name="Putnam N.H."/>
            <person name="Rokhsar D.S."/>
        </authorList>
    </citation>
    <scope>NUCLEOTIDE SEQUENCE</scope>
    <source>
        <strain evidence="2 4">I ESC-2004</strain>
    </source>
</reference>